<evidence type="ECO:0000313" key="3">
    <source>
        <dbReference type="EMBL" id="KAF2255525.1"/>
    </source>
</evidence>
<feature type="compositionally biased region" description="Low complexity" evidence="1">
    <location>
        <begin position="351"/>
        <end position="360"/>
    </location>
</feature>
<dbReference type="Proteomes" id="UP000800094">
    <property type="component" value="Unassembled WGS sequence"/>
</dbReference>
<dbReference type="Gene3D" id="2.120.10.80">
    <property type="entry name" value="Kelch-type beta propeller"/>
    <property type="match status" value="1"/>
</dbReference>
<feature type="region of interest" description="Disordered" evidence="1">
    <location>
        <begin position="648"/>
        <end position="669"/>
    </location>
</feature>
<evidence type="ECO:0000256" key="2">
    <source>
        <dbReference type="SAM" id="Phobius"/>
    </source>
</evidence>
<keyword evidence="2" id="KW-0812">Transmembrane</keyword>
<reference evidence="3" key="1">
    <citation type="journal article" date="2020" name="Stud. Mycol.">
        <title>101 Dothideomycetes genomes: a test case for predicting lifestyles and emergence of pathogens.</title>
        <authorList>
            <person name="Haridas S."/>
            <person name="Albert R."/>
            <person name="Binder M."/>
            <person name="Bloem J."/>
            <person name="Labutti K."/>
            <person name="Salamov A."/>
            <person name="Andreopoulos B."/>
            <person name="Baker S."/>
            <person name="Barry K."/>
            <person name="Bills G."/>
            <person name="Bluhm B."/>
            <person name="Cannon C."/>
            <person name="Castanera R."/>
            <person name="Culley D."/>
            <person name="Daum C."/>
            <person name="Ezra D."/>
            <person name="Gonzalez J."/>
            <person name="Henrissat B."/>
            <person name="Kuo A."/>
            <person name="Liang C."/>
            <person name="Lipzen A."/>
            <person name="Lutzoni F."/>
            <person name="Magnuson J."/>
            <person name="Mondo S."/>
            <person name="Nolan M."/>
            <person name="Ohm R."/>
            <person name="Pangilinan J."/>
            <person name="Park H.-J."/>
            <person name="Ramirez L."/>
            <person name="Alfaro M."/>
            <person name="Sun H."/>
            <person name="Tritt A."/>
            <person name="Yoshinaga Y."/>
            <person name="Zwiers L.-H."/>
            <person name="Turgeon B."/>
            <person name="Goodwin S."/>
            <person name="Spatafora J."/>
            <person name="Crous P."/>
            <person name="Grigoriev I."/>
        </authorList>
    </citation>
    <scope>NUCLEOTIDE SEQUENCE</scope>
    <source>
        <strain evidence="3">CBS 122368</strain>
    </source>
</reference>
<protein>
    <submittedName>
        <fullName evidence="3">Uncharacterized protein</fullName>
    </submittedName>
</protein>
<sequence length="787" mass="83516">MGLPEPIFPLSGHCSAVHDGTLYVYSPAGFQSLDLSQGAKWEALPMDISLTGAQCVKAVPGGDANAAMLYVVGGSVNETASTWDYPGLMHYSFVQKKWDWVRPESWVTQNRQNHAAVYLNDSQSLLVYSGSQTTGENGPSSSTFLISTVPPYNVRSSPSADAPPGVKPLLMPWDSNHAVMIGGSATNTAVFTFGADEGWLNLGVDLTQPITNQDAVQCTLVAGDDGSKVLEMYDMSVSPNKVTRIALLNQGGTVAAPGTTVGEKAKRLTIQDFPDYNGTFAPTATRTGYSIAQGENGYAVVTGGSEEDPLCIFDQHDNAWINATELFSGKQQQSVLKPTSSATGTPTNVPASTLPSASSSASSTAAATAAGPVNNKDRMLTVLGATLGAIFGIAAILILLLFCLKYKKSKNKTQQSGYIEKDRLSFADRGAEFMSEAGGAVGPKFSSSMNASQTSLAIVSGRVATGHKRGVASDASTAGLVKKTSPLGYSEPVEMSKFDLKPVPVQEKMVRQNSGRIPTQPRAPNIGRSRSSGWSRYFANNEATNLAHMPSNRSTFASERTSTGSQSMYTDSRMYSQPSQTVPPLEIPNTKFDGQRISKVVTGSPTLGTSQETLPLQPMQAELARANSNGSTRSGISHDDHYLREPVESWTPVGDNGHHDRPPSSNYTGSIVIDNYRDGASSYYADGASSFYPKSNYSSFYPGQPKLGAPEGRESTVTVFPGGNPASNPPAGQPQTNLNSFYPAPPRLGGPPEDRESTVTVFPRGTADNAPKNGQQDMSWLNLGAGK</sequence>
<feature type="region of interest" description="Disordered" evidence="1">
    <location>
        <begin position="332"/>
        <end position="360"/>
    </location>
</feature>
<dbReference type="GeneID" id="54573082"/>
<organism evidence="3 4">
    <name type="scientific">Trematosphaeria pertusa</name>
    <dbReference type="NCBI Taxonomy" id="390896"/>
    <lineage>
        <taxon>Eukaryota</taxon>
        <taxon>Fungi</taxon>
        <taxon>Dikarya</taxon>
        <taxon>Ascomycota</taxon>
        <taxon>Pezizomycotina</taxon>
        <taxon>Dothideomycetes</taxon>
        <taxon>Pleosporomycetidae</taxon>
        <taxon>Pleosporales</taxon>
        <taxon>Massarineae</taxon>
        <taxon>Trematosphaeriaceae</taxon>
        <taxon>Trematosphaeria</taxon>
    </lineage>
</organism>
<dbReference type="RefSeq" id="XP_033690529.1">
    <property type="nucleotide sequence ID" value="XM_033819752.1"/>
</dbReference>
<feature type="compositionally biased region" description="Polar residues" evidence="1">
    <location>
        <begin position="332"/>
        <end position="350"/>
    </location>
</feature>
<keyword evidence="2" id="KW-1133">Transmembrane helix</keyword>
<keyword evidence="2" id="KW-0472">Membrane</keyword>
<dbReference type="OrthoDB" id="5352000at2759"/>
<feature type="transmembrane region" description="Helical" evidence="2">
    <location>
        <begin position="382"/>
        <end position="404"/>
    </location>
</feature>
<accession>A0A6A6IYA0</accession>
<keyword evidence="4" id="KW-1185">Reference proteome</keyword>
<feature type="region of interest" description="Disordered" evidence="1">
    <location>
        <begin position="510"/>
        <end position="531"/>
    </location>
</feature>
<feature type="region of interest" description="Disordered" evidence="1">
    <location>
        <begin position="722"/>
        <end position="787"/>
    </location>
</feature>
<evidence type="ECO:0000313" key="4">
    <source>
        <dbReference type="Proteomes" id="UP000800094"/>
    </source>
</evidence>
<proteinExistence type="predicted"/>
<dbReference type="SUPFAM" id="SSF117281">
    <property type="entry name" value="Kelch motif"/>
    <property type="match status" value="1"/>
</dbReference>
<dbReference type="EMBL" id="ML987189">
    <property type="protein sequence ID" value="KAF2255525.1"/>
    <property type="molecule type" value="Genomic_DNA"/>
</dbReference>
<gene>
    <name evidence="3" type="ORF">BU26DRAFT_1363</name>
</gene>
<dbReference type="InterPro" id="IPR015915">
    <property type="entry name" value="Kelch-typ_b-propeller"/>
</dbReference>
<evidence type="ECO:0000256" key="1">
    <source>
        <dbReference type="SAM" id="MobiDB-lite"/>
    </source>
</evidence>
<dbReference type="AlphaFoldDB" id="A0A6A6IYA0"/>
<name>A0A6A6IYA0_9PLEO</name>